<evidence type="ECO:0000256" key="1">
    <source>
        <dbReference type="SAM" id="SignalP"/>
    </source>
</evidence>
<dbReference type="InterPro" id="IPR021109">
    <property type="entry name" value="Peptidase_aspartic_dom_sf"/>
</dbReference>
<keyword evidence="1" id="KW-0732">Signal</keyword>
<dbReference type="EMBL" id="SDHZ01000002">
    <property type="protein sequence ID" value="RXK83483.1"/>
    <property type="molecule type" value="Genomic_DNA"/>
</dbReference>
<dbReference type="Gene3D" id="2.40.70.10">
    <property type="entry name" value="Acid Proteases"/>
    <property type="match status" value="1"/>
</dbReference>
<proteinExistence type="predicted"/>
<dbReference type="Proteomes" id="UP000290545">
    <property type="component" value="Unassembled WGS sequence"/>
</dbReference>
<dbReference type="RefSeq" id="WP_129004536.1">
    <property type="nucleotide sequence ID" value="NZ_SDHZ01000002.1"/>
</dbReference>
<protein>
    <recommendedName>
        <fullName evidence="4">Aspartyl protease</fullName>
    </recommendedName>
</protein>
<feature type="chain" id="PRO_5020789167" description="Aspartyl protease" evidence="1">
    <location>
        <begin position="19"/>
        <end position="284"/>
    </location>
</feature>
<gene>
    <name evidence="2" type="ORF">ESB13_15425</name>
</gene>
<evidence type="ECO:0000313" key="3">
    <source>
        <dbReference type="Proteomes" id="UP000290545"/>
    </source>
</evidence>
<dbReference type="Pfam" id="PF13650">
    <property type="entry name" value="Asp_protease_2"/>
    <property type="match status" value="1"/>
</dbReference>
<dbReference type="AlphaFoldDB" id="A0A4Q1D6I0"/>
<dbReference type="OrthoDB" id="644381at2"/>
<keyword evidence="3" id="KW-1185">Reference proteome</keyword>
<comment type="caution">
    <text evidence="2">The sequence shown here is derived from an EMBL/GenBank/DDBJ whole genome shotgun (WGS) entry which is preliminary data.</text>
</comment>
<feature type="signal peptide" evidence="1">
    <location>
        <begin position="1"/>
        <end position="18"/>
    </location>
</feature>
<sequence length="284" mass="31223">MKKTMLLILLSVSLLVKAQDAPVTIPFTLAGSGHIIIKATMDGEEGNFVFDTGAGLNAVFGKYAKKLHAQPTHHFFVGHRSTGEEIAANLLVSKELSLGTLKFKDQYYCSFDLDLPGIDGLISLQAFRNIPVTIDYTNKTLTFGTLKPADKKRSIDIQLSDHAGKAVDIFTNVKLNDTLNAQVLLDAGSGKDVYYISSRLMKPLSIDTAGMQVISRKSEFDTLKTNRYYIGALKSITTENGVSKKESPRVVFVEGLIYEGLTSINWLGKKIAISIPEKKIYIIE</sequence>
<evidence type="ECO:0000313" key="2">
    <source>
        <dbReference type="EMBL" id="RXK83483.1"/>
    </source>
</evidence>
<organism evidence="2 3">
    <name type="scientific">Filimonas effusa</name>
    <dbReference type="NCBI Taxonomy" id="2508721"/>
    <lineage>
        <taxon>Bacteria</taxon>
        <taxon>Pseudomonadati</taxon>
        <taxon>Bacteroidota</taxon>
        <taxon>Chitinophagia</taxon>
        <taxon>Chitinophagales</taxon>
        <taxon>Chitinophagaceae</taxon>
        <taxon>Filimonas</taxon>
    </lineage>
</organism>
<evidence type="ECO:0008006" key="4">
    <source>
        <dbReference type="Google" id="ProtNLM"/>
    </source>
</evidence>
<accession>A0A4Q1D6I0</accession>
<reference evidence="2 3" key="1">
    <citation type="submission" date="2019-01" db="EMBL/GenBank/DDBJ databases">
        <title>Filimonas sp. strain TTM-71.</title>
        <authorList>
            <person name="Chen W.-M."/>
        </authorList>
    </citation>
    <scope>NUCLEOTIDE SEQUENCE [LARGE SCALE GENOMIC DNA]</scope>
    <source>
        <strain evidence="2 3">TTM-71</strain>
    </source>
</reference>
<name>A0A4Q1D6I0_9BACT</name>